<accession>A0A4V2S5B2</accession>
<dbReference type="Proteomes" id="UP000295573">
    <property type="component" value="Unassembled WGS sequence"/>
</dbReference>
<organism evidence="1 2">
    <name type="scientific">Kribbella antiqua</name>
    <dbReference type="NCBI Taxonomy" id="2512217"/>
    <lineage>
        <taxon>Bacteria</taxon>
        <taxon>Bacillati</taxon>
        <taxon>Actinomycetota</taxon>
        <taxon>Actinomycetes</taxon>
        <taxon>Propionibacteriales</taxon>
        <taxon>Kribbellaceae</taxon>
        <taxon>Kribbella</taxon>
    </lineage>
</organism>
<proteinExistence type="predicted"/>
<sequence>MRETSAPWAWSKLMAGASLLSPVVLIKNQLMPSA</sequence>
<name>A0A4V2S5B2_9ACTN</name>
<protein>
    <submittedName>
        <fullName evidence="1">Uncharacterized protein</fullName>
    </submittedName>
</protein>
<keyword evidence="2" id="KW-1185">Reference proteome</keyword>
<dbReference type="AlphaFoldDB" id="A0A4V2S5B2"/>
<reference evidence="1 2" key="1">
    <citation type="journal article" date="2015" name="Stand. Genomic Sci.">
        <title>Genomic Encyclopedia of Bacterial and Archaeal Type Strains, Phase III: the genomes of soil and plant-associated and newly described type strains.</title>
        <authorList>
            <person name="Whitman W.B."/>
            <person name="Woyke T."/>
            <person name="Klenk H.P."/>
            <person name="Zhou Y."/>
            <person name="Lilburn T.G."/>
            <person name="Beck B.J."/>
            <person name="De Vos P."/>
            <person name="Vandamme P."/>
            <person name="Eisen J.A."/>
            <person name="Garrity G."/>
            <person name="Hugenholtz P."/>
            <person name="Kyrpides N.C."/>
        </authorList>
    </citation>
    <scope>NUCLEOTIDE SEQUENCE [LARGE SCALE GENOMIC DNA]</scope>
    <source>
        <strain evidence="1 2">VKM Ac-2541</strain>
    </source>
</reference>
<dbReference type="EMBL" id="SLWR01000001">
    <property type="protein sequence ID" value="TCO51440.1"/>
    <property type="molecule type" value="Genomic_DNA"/>
</dbReference>
<gene>
    <name evidence="1" type="ORF">EV646_101430</name>
</gene>
<comment type="caution">
    <text evidence="1">The sequence shown here is derived from an EMBL/GenBank/DDBJ whole genome shotgun (WGS) entry which is preliminary data.</text>
</comment>
<evidence type="ECO:0000313" key="2">
    <source>
        <dbReference type="Proteomes" id="UP000295573"/>
    </source>
</evidence>
<evidence type="ECO:0000313" key="1">
    <source>
        <dbReference type="EMBL" id="TCO51440.1"/>
    </source>
</evidence>